<dbReference type="AlphaFoldDB" id="A0AA95NEB8"/>
<dbReference type="GO" id="GO:0000976">
    <property type="term" value="F:transcription cis-regulatory region binding"/>
    <property type="evidence" value="ECO:0007669"/>
    <property type="project" value="TreeGrafter"/>
</dbReference>
<dbReference type="InterPro" id="IPR009057">
    <property type="entry name" value="Homeodomain-like_sf"/>
</dbReference>
<dbReference type="Pfam" id="PF00440">
    <property type="entry name" value="TetR_N"/>
    <property type="match status" value="1"/>
</dbReference>
<keyword evidence="3 5" id="KW-0238">DNA-binding</keyword>
<dbReference type="PRINTS" id="PR00455">
    <property type="entry name" value="HTHTETR"/>
</dbReference>
<evidence type="ECO:0000256" key="4">
    <source>
        <dbReference type="ARBA" id="ARBA00023163"/>
    </source>
</evidence>
<dbReference type="InterPro" id="IPR001647">
    <property type="entry name" value="HTH_TetR"/>
</dbReference>
<feature type="domain" description="HTH tetR-type" evidence="6">
    <location>
        <begin position="22"/>
        <end position="82"/>
    </location>
</feature>
<proteinExistence type="predicted"/>
<keyword evidence="4" id="KW-0804">Transcription</keyword>
<evidence type="ECO:0000313" key="8">
    <source>
        <dbReference type="Proteomes" id="UP001177769"/>
    </source>
</evidence>
<dbReference type="PANTHER" id="PTHR30055">
    <property type="entry name" value="HTH-TYPE TRANSCRIPTIONAL REGULATOR RUTR"/>
    <property type="match status" value="1"/>
</dbReference>
<keyword evidence="1" id="KW-0678">Repressor</keyword>
<evidence type="ECO:0000256" key="3">
    <source>
        <dbReference type="ARBA" id="ARBA00023125"/>
    </source>
</evidence>
<dbReference type="InterPro" id="IPR023772">
    <property type="entry name" value="DNA-bd_HTH_TetR-type_CS"/>
</dbReference>
<dbReference type="PROSITE" id="PS01081">
    <property type="entry name" value="HTH_TETR_1"/>
    <property type="match status" value="1"/>
</dbReference>
<evidence type="ECO:0000256" key="5">
    <source>
        <dbReference type="PROSITE-ProRule" id="PRU00335"/>
    </source>
</evidence>
<evidence type="ECO:0000256" key="1">
    <source>
        <dbReference type="ARBA" id="ARBA00022491"/>
    </source>
</evidence>
<dbReference type="KEGG" id="pais:PFX98_03010"/>
<evidence type="ECO:0000259" key="6">
    <source>
        <dbReference type="PROSITE" id="PS50977"/>
    </source>
</evidence>
<organism evidence="7 8">
    <name type="scientific">Paucibacter sediminis</name>
    <dbReference type="NCBI Taxonomy" id="3019553"/>
    <lineage>
        <taxon>Bacteria</taxon>
        <taxon>Pseudomonadati</taxon>
        <taxon>Pseudomonadota</taxon>
        <taxon>Betaproteobacteria</taxon>
        <taxon>Burkholderiales</taxon>
        <taxon>Sphaerotilaceae</taxon>
        <taxon>Roseateles</taxon>
    </lineage>
</organism>
<dbReference type="PANTHER" id="PTHR30055:SF226">
    <property type="entry name" value="HTH-TYPE TRANSCRIPTIONAL REGULATOR PKSA"/>
    <property type="match status" value="1"/>
</dbReference>
<dbReference type="InterPro" id="IPR050109">
    <property type="entry name" value="HTH-type_TetR-like_transc_reg"/>
</dbReference>
<keyword evidence="8" id="KW-1185">Reference proteome</keyword>
<dbReference type="Proteomes" id="UP001177769">
    <property type="component" value="Chromosome"/>
</dbReference>
<evidence type="ECO:0000256" key="2">
    <source>
        <dbReference type="ARBA" id="ARBA00023015"/>
    </source>
</evidence>
<feature type="DNA-binding region" description="H-T-H motif" evidence="5">
    <location>
        <begin position="45"/>
        <end position="64"/>
    </location>
</feature>
<dbReference type="EMBL" id="CP116346">
    <property type="protein sequence ID" value="WIT12594.1"/>
    <property type="molecule type" value="Genomic_DNA"/>
</dbReference>
<name>A0AA95NEB8_9BURK</name>
<gene>
    <name evidence="7" type="ORF">PFX98_03010</name>
</gene>
<dbReference type="SUPFAM" id="SSF46689">
    <property type="entry name" value="Homeodomain-like"/>
    <property type="match status" value="1"/>
</dbReference>
<keyword evidence="2" id="KW-0805">Transcription regulation</keyword>
<evidence type="ECO:0000313" key="7">
    <source>
        <dbReference type="EMBL" id="WIT12594.1"/>
    </source>
</evidence>
<dbReference type="GO" id="GO:0003700">
    <property type="term" value="F:DNA-binding transcription factor activity"/>
    <property type="evidence" value="ECO:0007669"/>
    <property type="project" value="TreeGrafter"/>
</dbReference>
<accession>A0AA95NEB8</accession>
<protein>
    <submittedName>
        <fullName evidence="7">TetR/AcrR family transcriptional regulator</fullName>
    </submittedName>
</protein>
<dbReference type="RefSeq" id="WP_285233692.1">
    <property type="nucleotide sequence ID" value="NZ_CP116346.1"/>
</dbReference>
<sequence>MSSKSALKPAGTRRVPQQERGVKTIEVILQAAGQEIERGGLAKLTTKRIATAAGLSVGGLYEYFPNKEAVVHALASRWLEQIKDAIAAVHPAKTGCQDLVRYLTMVFEAVKPHYQQVPGVSGLISVLSSVPELQALEDEIDVQVNGLLADAIASLVPHVDAAQCMTMARALTILDHYLLIEAILRDPANAALYDEHHRVCQYALATNLMLMNERARAAALAKQP</sequence>
<dbReference type="Gene3D" id="1.10.357.10">
    <property type="entry name" value="Tetracycline Repressor, domain 2"/>
    <property type="match status" value="1"/>
</dbReference>
<dbReference type="PROSITE" id="PS50977">
    <property type="entry name" value="HTH_TETR_2"/>
    <property type="match status" value="1"/>
</dbReference>
<reference evidence="7" key="1">
    <citation type="submission" date="2023-01" db="EMBL/GenBank/DDBJ databases">
        <title>Whole genome sequence of Paucibacter sp. S2-9 isolated from pond sediment.</title>
        <authorList>
            <person name="Jung J.Y."/>
        </authorList>
    </citation>
    <scope>NUCLEOTIDE SEQUENCE</scope>
    <source>
        <strain evidence="7">S2-9</strain>
    </source>
</reference>